<reference evidence="4 5" key="1">
    <citation type="submission" date="2024-09" db="EMBL/GenBank/DDBJ databases">
        <title>Laminarin stimulates single cell rates of sulfate reduction while oxygen inhibits transcriptomic activity in coastal marine sediment.</title>
        <authorList>
            <person name="Lindsay M."/>
            <person name="Orcutt B."/>
            <person name="Emerson D."/>
            <person name="Stepanauskas R."/>
            <person name="D'Angelo T."/>
        </authorList>
    </citation>
    <scope>NUCLEOTIDE SEQUENCE [LARGE SCALE GENOMIC DNA]</scope>
    <source>
        <strain evidence="4">SAG AM-311-K15</strain>
    </source>
</reference>
<evidence type="ECO:0000259" key="3">
    <source>
        <dbReference type="Pfam" id="PF13439"/>
    </source>
</evidence>
<dbReference type="SUPFAM" id="SSF53756">
    <property type="entry name" value="UDP-Glycosyltransferase/glycogen phosphorylase"/>
    <property type="match status" value="1"/>
</dbReference>
<feature type="domain" description="Glycosyl transferase family 1" evidence="1">
    <location>
        <begin position="517"/>
        <end position="674"/>
    </location>
</feature>
<evidence type="ECO:0000259" key="2">
    <source>
        <dbReference type="Pfam" id="PF00535"/>
    </source>
</evidence>
<dbReference type="PANTHER" id="PTHR12526">
    <property type="entry name" value="GLYCOSYLTRANSFERASE"/>
    <property type="match status" value="1"/>
</dbReference>
<dbReference type="CDD" id="cd00761">
    <property type="entry name" value="Glyco_tranf_GTA_type"/>
    <property type="match status" value="1"/>
</dbReference>
<evidence type="ECO:0000313" key="5">
    <source>
        <dbReference type="Proteomes" id="UP001594351"/>
    </source>
</evidence>
<dbReference type="Proteomes" id="UP001594351">
    <property type="component" value="Unassembled WGS sequence"/>
</dbReference>
<dbReference type="Pfam" id="PF00534">
    <property type="entry name" value="Glycos_transf_1"/>
    <property type="match status" value="1"/>
</dbReference>
<dbReference type="InterPro" id="IPR029044">
    <property type="entry name" value="Nucleotide-diphossugar_trans"/>
</dbReference>
<sequence length="697" mass="79256">MKNNRQNISAIIPTYQRPNMLSQAVQSVLCQTISPLEIIVITGGSNDQESRILRGIDDDRLRVIHLKKNVGPAQARNIGVRYARGEWIAFLDDDDLWLPEKLERQLSAALELTTPYPVLSSRVVAQLTPDTKYIWPARLPAEAENISEYLFVRRSFLQGVGFILTPTLFIKKELLLKVPFNQERYHEDWAWILQICQRQDVIIKVLPEILAIWNADLERARISSNHDWRYSLSWLHTHKEQLTPRARAGFVSSVVAPQAAAAGEWKYLFLLFYELIKWGKPGLRDYLFFIAVWLLPPIYRQKMRKLLVNVGFGKQMRYGAAASYNSVTENMKQNNVKSIPSPKTIRVLMLGTALHENSGIASVENLILAHAPPGVTIHHIATHIQDAFQRKLFIFSQSIMSLLKELITTEVDLVHIHLSEKGSVVRKLILLAFVFLFRIPVVIHAHGGKFHDFYDSMPLWVKKALGFFFRQCSGWIALSASWKNYYVRTLQLNENKVKILHNPVNIPKRIVRPEQTLKIKILYLGRISHRKGAFDLIEAYSALPENNRVNSELIIAGDCELIKAQQKIDSLKLNHKITLPGWVSGKQKHDLFETAHIFVLPSYNEGLPMAVLEAMAMGLPVISTPVGGISELISSGQHGILVAPGNVELLSKALQELIENRSLRNMLGRAARERVAEFDITHYAGALKELYRDLIET</sequence>
<dbReference type="Gene3D" id="3.40.50.2000">
    <property type="entry name" value="Glycogen Phosphorylase B"/>
    <property type="match status" value="2"/>
</dbReference>
<protein>
    <submittedName>
        <fullName evidence="4">Glycosyltransferase</fullName>
    </submittedName>
</protein>
<dbReference type="InterPro" id="IPR001296">
    <property type="entry name" value="Glyco_trans_1"/>
</dbReference>
<accession>A0ABV6Z527</accession>
<dbReference type="SUPFAM" id="SSF53448">
    <property type="entry name" value="Nucleotide-diphospho-sugar transferases"/>
    <property type="match status" value="1"/>
</dbReference>
<organism evidence="4 5">
    <name type="scientific">candidate division CSSED10-310 bacterium</name>
    <dbReference type="NCBI Taxonomy" id="2855610"/>
    <lineage>
        <taxon>Bacteria</taxon>
        <taxon>Bacteria division CSSED10-310</taxon>
    </lineage>
</organism>
<feature type="domain" description="Glycosyltransferase subfamily 4-like N-terminal" evidence="3">
    <location>
        <begin position="373"/>
        <end position="505"/>
    </location>
</feature>
<dbReference type="InterPro" id="IPR001173">
    <property type="entry name" value="Glyco_trans_2-like"/>
</dbReference>
<comment type="caution">
    <text evidence="4">The sequence shown here is derived from an EMBL/GenBank/DDBJ whole genome shotgun (WGS) entry which is preliminary data.</text>
</comment>
<dbReference type="Pfam" id="PF13439">
    <property type="entry name" value="Glyco_transf_4"/>
    <property type="match status" value="1"/>
</dbReference>
<proteinExistence type="predicted"/>
<dbReference type="Pfam" id="PF00535">
    <property type="entry name" value="Glycos_transf_2"/>
    <property type="match status" value="1"/>
</dbReference>
<evidence type="ECO:0000259" key="1">
    <source>
        <dbReference type="Pfam" id="PF00534"/>
    </source>
</evidence>
<gene>
    <name evidence="4" type="ORF">ACFL27_25480</name>
</gene>
<dbReference type="InterPro" id="IPR028098">
    <property type="entry name" value="Glyco_trans_4-like_N"/>
</dbReference>
<dbReference type="Gene3D" id="3.90.550.10">
    <property type="entry name" value="Spore Coat Polysaccharide Biosynthesis Protein SpsA, Chain A"/>
    <property type="match status" value="1"/>
</dbReference>
<dbReference type="CDD" id="cd03801">
    <property type="entry name" value="GT4_PimA-like"/>
    <property type="match status" value="1"/>
</dbReference>
<evidence type="ECO:0000313" key="4">
    <source>
        <dbReference type="EMBL" id="MFC1853553.1"/>
    </source>
</evidence>
<feature type="domain" description="Glycosyltransferase 2-like" evidence="2">
    <location>
        <begin position="9"/>
        <end position="111"/>
    </location>
</feature>
<name>A0ABV6Z527_UNCC1</name>
<keyword evidence="5" id="KW-1185">Reference proteome</keyword>
<dbReference type="EMBL" id="JBHPBY010000530">
    <property type="protein sequence ID" value="MFC1853553.1"/>
    <property type="molecule type" value="Genomic_DNA"/>
</dbReference>